<dbReference type="AlphaFoldDB" id="A0A6A5UVR7"/>
<organism evidence="1 2">
    <name type="scientific">Bimuria novae-zelandiae CBS 107.79</name>
    <dbReference type="NCBI Taxonomy" id="1447943"/>
    <lineage>
        <taxon>Eukaryota</taxon>
        <taxon>Fungi</taxon>
        <taxon>Dikarya</taxon>
        <taxon>Ascomycota</taxon>
        <taxon>Pezizomycotina</taxon>
        <taxon>Dothideomycetes</taxon>
        <taxon>Pleosporomycetidae</taxon>
        <taxon>Pleosporales</taxon>
        <taxon>Massarineae</taxon>
        <taxon>Didymosphaeriaceae</taxon>
        <taxon>Bimuria</taxon>
    </lineage>
</organism>
<dbReference type="EMBL" id="ML976715">
    <property type="protein sequence ID" value="KAF1968885.1"/>
    <property type="molecule type" value="Genomic_DNA"/>
</dbReference>
<dbReference type="Proteomes" id="UP000800036">
    <property type="component" value="Unassembled WGS sequence"/>
</dbReference>
<protein>
    <submittedName>
        <fullName evidence="1">Uncharacterized protein</fullName>
    </submittedName>
</protein>
<gene>
    <name evidence="1" type="ORF">BU23DRAFT_571970</name>
</gene>
<accession>A0A6A5UVR7</accession>
<sequence>MDGYQWRKAMKCDKGGYWEVYSAYSDFLRARLASSPNSALDFTIHTDYTRHPWKGYRGAQRIAYIERVYGSVDVVVRDFFDMELRGGYPDGVDHLRKLIRRGWDYR</sequence>
<evidence type="ECO:0000313" key="2">
    <source>
        <dbReference type="Proteomes" id="UP000800036"/>
    </source>
</evidence>
<keyword evidence="2" id="KW-1185">Reference proteome</keyword>
<evidence type="ECO:0000313" key="1">
    <source>
        <dbReference type="EMBL" id="KAF1968885.1"/>
    </source>
</evidence>
<name>A0A6A5UVR7_9PLEO</name>
<proteinExistence type="predicted"/>
<reference evidence="1" key="1">
    <citation type="journal article" date="2020" name="Stud. Mycol.">
        <title>101 Dothideomycetes genomes: a test case for predicting lifestyles and emergence of pathogens.</title>
        <authorList>
            <person name="Haridas S."/>
            <person name="Albert R."/>
            <person name="Binder M."/>
            <person name="Bloem J."/>
            <person name="Labutti K."/>
            <person name="Salamov A."/>
            <person name="Andreopoulos B."/>
            <person name="Baker S."/>
            <person name="Barry K."/>
            <person name="Bills G."/>
            <person name="Bluhm B."/>
            <person name="Cannon C."/>
            <person name="Castanera R."/>
            <person name="Culley D."/>
            <person name="Daum C."/>
            <person name="Ezra D."/>
            <person name="Gonzalez J."/>
            <person name="Henrissat B."/>
            <person name="Kuo A."/>
            <person name="Liang C."/>
            <person name="Lipzen A."/>
            <person name="Lutzoni F."/>
            <person name="Magnuson J."/>
            <person name="Mondo S."/>
            <person name="Nolan M."/>
            <person name="Ohm R."/>
            <person name="Pangilinan J."/>
            <person name="Park H.-J."/>
            <person name="Ramirez L."/>
            <person name="Alfaro M."/>
            <person name="Sun H."/>
            <person name="Tritt A."/>
            <person name="Yoshinaga Y."/>
            <person name="Zwiers L.-H."/>
            <person name="Turgeon B."/>
            <person name="Goodwin S."/>
            <person name="Spatafora J."/>
            <person name="Crous P."/>
            <person name="Grigoriev I."/>
        </authorList>
    </citation>
    <scope>NUCLEOTIDE SEQUENCE</scope>
    <source>
        <strain evidence="1">CBS 107.79</strain>
    </source>
</reference>